<keyword evidence="2" id="KW-1185">Reference proteome</keyword>
<proteinExistence type="predicted"/>
<evidence type="ECO:0000313" key="1">
    <source>
        <dbReference type="EMBL" id="KAK7386488.1"/>
    </source>
</evidence>
<gene>
    <name evidence="1" type="ORF">VNO78_26756</name>
</gene>
<reference evidence="1 2" key="1">
    <citation type="submission" date="2024-01" db="EMBL/GenBank/DDBJ databases">
        <title>The genomes of 5 underutilized Papilionoideae crops provide insights into root nodulation and disease resistanc.</title>
        <authorList>
            <person name="Jiang F."/>
        </authorList>
    </citation>
    <scope>NUCLEOTIDE SEQUENCE [LARGE SCALE GENOMIC DNA]</scope>
    <source>
        <strain evidence="1">DUOXIRENSHENG_FW03</strain>
        <tissue evidence="1">Leaves</tissue>
    </source>
</reference>
<dbReference type="EMBL" id="JAYMYS010000007">
    <property type="protein sequence ID" value="KAK7386488.1"/>
    <property type="molecule type" value="Genomic_DNA"/>
</dbReference>
<dbReference type="AlphaFoldDB" id="A0AAN9X8X1"/>
<protein>
    <submittedName>
        <fullName evidence="1">Uncharacterized protein</fullName>
    </submittedName>
</protein>
<accession>A0AAN9X8X1</accession>
<organism evidence="1 2">
    <name type="scientific">Psophocarpus tetragonolobus</name>
    <name type="common">Winged bean</name>
    <name type="synonym">Dolichos tetragonolobus</name>
    <dbReference type="NCBI Taxonomy" id="3891"/>
    <lineage>
        <taxon>Eukaryota</taxon>
        <taxon>Viridiplantae</taxon>
        <taxon>Streptophyta</taxon>
        <taxon>Embryophyta</taxon>
        <taxon>Tracheophyta</taxon>
        <taxon>Spermatophyta</taxon>
        <taxon>Magnoliopsida</taxon>
        <taxon>eudicotyledons</taxon>
        <taxon>Gunneridae</taxon>
        <taxon>Pentapetalae</taxon>
        <taxon>rosids</taxon>
        <taxon>fabids</taxon>
        <taxon>Fabales</taxon>
        <taxon>Fabaceae</taxon>
        <taxon>Papilionoideae</taxon>
        <taxon>50 kb inversion clade</taxon>
        <taxon>NPAAA clade</taxon>
        <taxon>indigoferoid/millettioid clade</taxon>
        <taxon>Phaseoleae</taxon>
        <taxon>Psophocarpus</taxon>
    </lineage>
</organism>
<evidence type="ECO:0000313" key="2">
    <source>
        <dbReference type="Proteomes" id="UP001386955"/>
    </source>
</evidence>
<sequence>MRKLREAYSFHFARFISHLSQIQHLGTNICQQRKVSLDGMVKYSMKKTTTFLQKLEMLSYATEAKYISVEVLPIQSCFKVQPWLSRYVTISKANSTNSSKTKREKFKM</sequence>
<dbReference type="Proteomes" id="UP001386955">
    <property type="component" value="Unassembled WGS sequence"/>
</dbReference>
<name>A0AAN9X8X1_PSOTE</name>
<comment type="caution">
    <text evidence="1">The sequence shown here is derived from an EMBL/GenBank/DDBJ whole genome shotgun (WGS) entry which is preliminary data.</text>
</comment>